<feature type="non-terminal residue" evidence="1">
    <location>
        <position position="1"/>
    </location>
</feature>
<proteinExistence type="predicted"/>
<keyword evidence="2" id="KW-1185">Reference proteome</keyword>
<evidence type="ECO:0000313" key="2">
    <source>
        <dbReference type="Proteomes" id="UP001364695"/>
    </source>
</evidence>
<dbReference type="Proteomes" id="UP001364695">
    <property type="component" value="Unassembled WGS sequence"/>
</dbReference>
<reference evidence="1" key="1">
    <citation type="submission" date="2023-10" db="EMBL/GenBank/DDBJ databases">
        <title>Amphibacter perezi, gen. nov., sp. nov. a novel taxa of the family Comamonadaceae, class Betaproteobacteria isolated from the skin microbiota of Pelophylax perezi from different populations.</title>
        <authorList>
            <person name="Costa S."/>
            <person name="Proenca D.N."/>
            <person name="Lopes I."/>
            <person name="Morais P.V."/>
        </authorList>
    </citation>
    <scope>NUCLEOTIDE SEQUENCE</scope>
    <source>
        <strain evidence="1">SL12-8</strain>
    </source>
</reference>
<organism evidence="1 2">
    <name type="scientific">Amphibiibacter pelophylacis</name>
    <dbReference type="NCBI Taxonomy" id="1799477"/>
    <lineage>
        <taxon>Bacteria</taxon>
        <taxon>Pseudomonadati</taxon>
        <taxon>Pseudomonadota</taxon>
        <taxon>Betaproteobacteria</taxon>
        <taxon>Burkholderiales</taxon>
        <taxon>Sphaerotilaceae</taxon>
        <taxon>Amphibiibacter</taxon>
    </lineage>
</organism>
<comment type="caution">
    <text evidence="1">The sequence shown here is derived from an EMBL/GenBank/DDBJ whole genome shotgun (WGS) entry which is preliminary data.</text>
</comment>
<evidence type="ECO:0000313" key="1">
    <source>
        <dbReference type="EMBL" id="MEJ7137909.1"/>
    </source>
</evidence>
<name>A0ACC6P131_9BURK</name>
<accession>A0ACC6P131</accession>
<gene>
    <name evidence="1" type="primary">sppA</name>
    <name evidence="1" type="ORF">RV045_05605</name>
</gene>
<dbReference type="EMBL" id="JAWDIE010000006">
    <property type="protein sequence ID" value="MEJ7137909.1"/>
    <property type="molecule type" value="Genomic_DNA"/>
</dbReference>
<sequence>LMYDFAKAMVRERRIERRWTIAIRALWLALFMAIAWGLFTQRSLSGEAHDGTHTAVIDISGEISADSEASASNIIQSLDEAFDAPNAKAVVLRINSPGGSPVQAGLVYDEVRRLRGLHPDRKVYAVIGDIGASAAYYIASSADEIVASRASLVGSIGVISSGFGFPGLMDKLGIERRVMASGPNKDMLDPFAPEQPGQKAVMQAALDTIYKQFITDVRAGRGSRLKEDDSTFSGAVWTGEQAIKLGLIDRLGGLNDLARDTIKAPELINYTQRENIAQRLAKRIGASAGAAAVESLAGTARLH</sequence>
<protein>
    <submittedName>
        <fullName evidence="1">Signal peptide peptidase SppA</fullName>
    </submittedName>
</protein>